<reference evidence="2" key="1">
    <citation type="submission" date="2022-11" db="UniProtKB">
        <authorList>
            <consortium name="WormBaseParasite"/>
        </authorList>
    </citation>
    <scope>IDENTIFICATION</scope>
</reference>
<accession>A0AC35F0X7</accession>
<evidence type="ECO:0000313" key="1">
    <source>
        <dbReference type="Proteomes" id="UP000887580"/>
    </source>
</evidence>
<name>A0AC35F0X7_9BILA</name>
<sequence length="289" mass="33144">MRVFGLIIFTACFLVISGNDALSALTEKDVEKLNGKALSQEQLQLVQKLNVLLTDSSTSTLSQVYDTWHQLKNTFPDNVKELIIEWEQRRNDLLTPVLEKLEDAAKETGNATLEKVFHDFKEASLSLSTGQNIPDLTLWEYESLRQKAVSDLGNVSDVLMNIYTNLPFGEIDKEETADEWFKNLSSVGPSLSSRYNETLDNLRSTISHWKSQLKNYTTTIKQNFQQVWNNTKIAANNFKNQTKEWIHNEHPKVESAIKDVKTAFNDVGKRITETWNSFFSYFNGNDVYE</sequence>
<proteinExistence type="predicted"/>
<organism evidence="1 2">
    <name type="scientific">Panagrolaimus sp. PS1159</name>
    <dbReference type="NCBI Taxonomy" id="55785"/>
    <lineage>
        <taxon>Eukaryota</taxon>
        <taxon>Metazoa</taxon>
        <taxon>Ecdysozoa</taxon>
        <taxon>Nematoda</taxon>
        <taxon>Chromadorea</taxon>
        <taxon>Rhabditida</taxon>
        <taxon>Tylenchina</taxon>
        <taxon>Panagrolaimomorpha</taxon>
        <taxon>Panagrolaimoidea</taxon>
        <taxon>Panagrolaimidae</taxon>
        <taxon>Panagrolaimus</taxon>
    </lineage>
</organism>
<dbReference type="WBParaSite" id="PS1159_v2.g12741.t1">
    <property type="protein sequence ID" value="PS1159_v2.g12741.t1"/>
    <property type="gene ID" value="PS1159_v2.g12741"/>
</dbReference>
<evidence type="ECO:0000313" key="2">
    <source>
        <dbReference type="WBParaSite" id="PS1159_v2.g12741.t1"/>
    </source>
</evidence>
<protein>
    <submittedName>
        <fullName evidence="2">Uncharacterized protein</fullName>
    </submittedName>
</protein>
<dbReference type="Proteomes" id="UP000887580">
    <property type="component" value="Unplaced"/>
</dbReference>